<evidence type="ECO:0008006" key="3">
    <source>
        <dbReference type="Google" id="ProtNLM"/>
    </source>
</evidence>
<dbReference type="RefSeq" id="XP_030975962.1">
    <property type="nucleotide sequence ID" value="XM_031132525.1"/>
</dbReference>
<dbReference type="KEGG" id="pgri:PgNI_12579"/>
<keyword evidence="1" id="KW-1185">Reference proteome</keyword>
<organism evidence="1 2">
    <name type="scientific">Pyricularia grisea</name>
    <name type="common">Crabgrass-specific blast fungus</name>
    <name type="synonym">Magnaporthe grisea</name>
    <dbReference type="NCBI Taxonomy" id="148305"/>
    <lineage>
        <taxon>Eukaryota</taxon>
        <taxon>Fungi</taxon>
        <taxon>Dikarya</taxon>
        <taxon>Ascomycota</taxon>
        <taxon>Pezizomycotina</taxon>
        <taxon>Sordariomycetes</taxon>
        <taxon>Sordariomycetidae</taxon>
        <taxon>Magnaporthales</taxon>
        <taxon>Pyriculariaceae</taxon>
        <taxon>Pyricularia</taxon>
    </lineage>
</organism>
<gene>
    <name evidence="2" type="ORF">PgNI_12579</name>
</gene>
<name>A0A6P8AM37_PYRGI</name>
<proteinExistence type="predicted"/>
<evidence type="ECO:0000313" key="1">
    <source>
        <dbReference type="Proteomes" id="UP000515153"/>
    </source>
</evidence>
<sequence length="290" mass="32321">MDRLEGIQAAPGAFTRLALPNKNRRTPNKEIVAALWFLSVKFCSRLGCFRTKHNAVHCFPTACSEERRLALGTSTRMPDFGSFRRATKSMPSALTSVKLITASNRSRAKFAVDGLGEIRGRTSVFANAKTLVGHISLIQTLDQSRDKIVATIHHLQNLLSSTMLNEGPERDEQRLRLQEDIHASNQCLEVCKEASKQASRQKIHIVGEVVADDDTDQVVVTTLADFLTLAKYWLKADLHKYIAVVLAPHPTILAVHKFAALPCQQVARAKTATTILHTYRTRTDNPQMRI</sequence>
<dbReference type="GeneID" id="41967428"/>
<reference evidence="2" key="1">
    <citation type="journal article" date="2019" name="Mol. Biol. Evol.">
        <title>Blast fungal genomes show frequent chromosomal changes, gene gains and losses, and effector gene turnover.</title>
        <authorList>
            <person name="Gomez Luciano L.B."/>
            <person name="Jason Tsai I."/>
            <person name="Chuma I."/>
            <person name="Tosa Y."/>
            <person name="Chen Y.H."/>
            <person name="Li J.Y."/>
            <person name="Li M.Y."/>
            <person name="Jade Lu M.Y."/>
            <person name="Nakayashiki H."/>
            <person name="Li W.H."/>
        </authorList>
    </citation>
    <scope>NUCLEOTIDE SEQUENCE</scope>
    <source>
        <strain evidence="2">NI907</strain>
    </source>
</reference>
<evidence type="ECO:0000313" key="2">
    <source>
        <dbReference type="RefSeq" id="XP_030975962.1"/>
    </source>
</evidence>
<dbReference type="AlphaFoldDB" id="A0A6P8AM37"/>
<accession>A0A6P8AM37</accession>
<reference evidence="2" key="3">
    <citation type="submission" date="2025-08" db="UniProtKB">
        <authorList>
            <consortium name="RefSeq"/>
        </authorList>
    </citation>
    <scope>IDENTIFICATION</scope>
    <source>
        <strain evidence="2">NI907</strain>
    </source>
</reference>
<reference evidence="2" key="2">
    <citation type="submission" date="2019-10" db="EMBL/GenBank/DDBJ databases">
        <authorList>
            <consortium name="NCBI Genome Project"/>
        </authorList>
    </citation>
    <scope>NUCLEOTIDE SEQUENCE</scope>
    <source>
        <strain evidence="2">NI907</strain>
    </source>
</reference>
<dbReference type="Proteomes" id="UP000515153">
    <property type="component" value="Unplaced"/>
</dbReference>
<protein>
    <recommendedName>
        <fullName evidence="3">Fungal N-terminal domain-containing protein</fullName>
    </recommendedName>
</protein>